<sequence>MPRVSLPSPASRRATICCKPSFPRGGSCCRRCVWVRRNPKHLFVPIWRRNRQIGTKRLFLGEALPPPNPHRMNIFHAHLRQLRDTILDLNDQGDAAALTAAVDQAWALAHQAADAESNALAHWCHGLALLYREPLAAMEHYVAALAFFTAQARLPEEGRLRIGYAGLLGQLGRLSEARTALERAAHCLATAPDEQRFLPALAINRADVEGRLGNYDAMLAAACEAEALAVQYQQPAAQAQALINQAFAALFLGQFAPAEQALQQALAVADAPDLRGWVAVNLNQARLATYRGQLFAALRLLARARQDFAAAGIEQDQATVALEEAGLYARLQLPYEARRAALNAAAAFAQAGLIQEALEALLTAARLALTLDQLAPARQALAQAAPYAPQAPPVLQALLLAYQAHPRLHATRAARHSALVQMQQAHAQLVAAGVLAEQLEVHLLVAELTPQARLATQQLQQVAELARSHALSDVEQRTLVALARRVPATKACVLLHRAAELATATRRMMPVEELKASYLSGIAPLYADLISAYAQTGQLAAALQTLFEAKGSIWAELVAPTLEAERTPLLHDAHWLRTKAEWDYWQEQLQVAATPDQRTQAQQRLHASAGELQSLARQHMRQRPPHPLPAFATIQQALPATSCAIEYLVAGAQIMAFLISPTDPPRHVALGPLAHLTALLNKLALQRSALEHCAHVEQQQRVAEGQLSSSERLGHALHQLLIAPLLPFVASTVTALIIAPDGPLYSVPWAALRDSSQPSYVDQQYDLILVPSVVVLALPLPAAAHGPALLLGWEGQPPLPHVAAELSAIETCYPTARCCNPAQRDDLRWESPPEILHLAVHGQINPQAPLLSQLALADGPLLLADVLNLPLNGTRLVTLSACDTAKLPERGGVALALAGAFLSAGAHATLASLWPVPDVATSDLMAHFYHAFSAGHTIPQALRAARAALRASGHLHPYYWAAFQPLLCRLD</sequence>
<dbReference type="Proteomes" id="UP000280307">
    <property type="component" value="Unassembled WGS sequence"/>
</dbReference>
<comment type="caution">
    <text evidence="2">The sequence shown here is derived from an EMBL/GenBank/DDBJ whole genome shotgun (WGS) entry which is preliminary data.</text>
</comment>
<evidence type="ECO:0000313" key="3">
    <source>
        <dbReference type="Proteomes" id="UP000280307"/>
    </source>
</evidence>
<evidence type="ECO:0000313" key="2">
    <source>
        <dbReference type="EMBL" id="RRR74696.1"/>
    </source>
</evidence>
<reference evidence="2 3" key="1">
    <citation type="submission" date="2018-12" db="EMBL/GenBank/DDBJ databases">
        <title>Genome Sequence of Candidatus Viridilinea halotolerans isolated from saline sulfide-rich spring.</title>
        <authorList>
            <person name="Grouzdev D.S."/>
            <person name="Burganskaya E.I."/>
            <person name="Krutkina M.S."/>
            <person name="Sukhacheva M.V."/>
            <person name="Gorlenko V.M."/>
        </authorList>
    </citation>
    <scope>NUCLEOTIDE SEQUENCE [LARGE SCALE GENOMIC DNA]</scope>
    <source>
        <strain evidence="2">Chok-6</strain>
    </source>
</reference>
<dbReference type="Pfam" id="PF12770">
    <property type="entry name" value="CHAT"/>
    <property type="match status" value="1"/>
</dbReference>
<dbReference type="SUPFAM" id="SSF48452">
    <property type="entry name" value="TPR-like"/>
    <property type="match status" value="2"/>
</dbReference>
<name>A0A426U474_9CHLR</name>
<proteinExistence type="predicted"/>
<dbReference type="EMBL" id="RSAS01000246">
    <property type="protein sequence ID" value="RRR74696.1"/>
    <property type="molecule type" value="Genomic_DNA"/>
</dbReference>
<dbReference type="PANTHER" id="PTHR10098">
    <property type="entry name" value="RAPSYN-RELATED"/>
    <property type="match status" value="1"/>
</dbReference>
<evidence type="ECO:0000259" key="1">
    <source>
        <dbReference type="Pfam" id="PF12770"/>
    </source>
</evidence>
<organism evidence="2 3">
    <name type="scientific">Candidatus Viridilinea halotolerans</name>
    <dbReference type="NCBI Taxonomy" id="2491704"/>
    <lineage>
        <taxon>Bacteria</taxon>
        <taxon>Bacillati</taxon>
        <taxon>Chloroflexota</taxon>
        <taxon>Chloroflexia</taxon>
        <taxon>Chloroflexales</taxon>
        <taxon>Chloroflexineae</taxon>
        <taxon>Oscillochloridaceae</taxon>
        <taxon>Candidatus Viridilinea</taxon>
    </lineage>
</organism>
<gene>
    <name evidence="2" type="ORF">EI684_06475</name>
</gene>
<dbReference type="AlphaFoldDB" id="A0A426U474"/>
<dbReference type="Gene3D" id="1.25.40.10">
    <property type="entry name" value="Tetratricopeptide repeat domain"/>
    <property type="match status" value="1"/>
</dbReference>
<feature type="domain" description="CHAT" evidence="1">
    <location>
        <begin position="712"/>
        <end position="965"/>
    </location>
</feature>
<dbReference type="InterPro" id="IPR011990">
    <property type="entry name" value="TPR-like_helical_dom_sf"/>
</dbReference>
<dbReference type="InterPro" id="IPR024983">
    <property type="entry name" value="CHAT_dom"/>
</dbReference>
<accession>A0A426U474</accession>
<protein>
    <submittedName>
        <fullName evidence="2">CHAT domain-containing protein</fullName>
    </submittedName>
</protein>